<evidence type="ECO:0000313" key="2">
    <source>
        <dbReference type="EMBL" id="NWK57572.1"/>
    </source>
</evidence>
<comment type="caution">
    <text evidence="2">The sequence shown here is derived from an EMBL/GenBank/DDBJ whole genome shotgun (WGS) entry which is preliminary data.</text>
</comment>
<gene>
    <name evidence="2" type="ORF">HW115_18280</name>
</gene>
<reference evidence="2 3" key="1">
    <citation type="submission" date="2020-07" db="EMBL/GenBank/DDBJ databases">
        <title>Roseicoccus Jingziensis gen. nov., sp. nov., isolated from coastal seawater.</title>
        <authorList>
            <person name="Feng X."/>
        </authorList>
    </citation>
    <scope>NUCLEOTIDE SEQUENCE [LARGE SCALE GENOMIC DNA]</scope>
    <source>
        <strain evidence="2 3">N1E253</strain>
    </source>
</reference>
<evidence type="ECO:0000313" key="3">
    <source>
        <dbReference type="Proteomes" id="UP000557872"/>
    </source>
</evidence>
<name>A0A851GKK7_9BACT</name>
<dbReference type="AlphaFoldDB" id="A0A851GKK7"/>
<sequence length="108" mass="12125">MTKNPKCVINLVEDFSPYPGGRYEDNGPFSGEKFRTDILEPAMASSVVITVDLDGAAAIAPSFLDESFGVIMERIGKDKFDKKFIILLTDDPDAIDDLNEIRHRRFKK</sequence>
<evidence type="ECO:0000259" key="1">
    <source>
        <dbReference type="Pfam" id="PF14213"/>
    </source>
</evidence>
<feature type="domain" description="DUF4325" evidence="1">
    <location>
        <begin position="30"/>
        <end position="93"/>
    </location>
</feature>
<organism evidence="2 3">
    <name type="scientific">Oceaniferula marina</name>
    <dbReference type="NCBI Taxonomy" id="2748318"/>
    <lineage>
        <taxon>Bacteria</taxon>
        <taxon>Pseudomonadati</taxon>
        <taxon>Verrucomicrobiota</taxon>
        <taxon>Verrucomicrobiia</taxon>
        <taxon>Verrucomicrobiales</taxon>
        <taxon>Verrucomicrobiaceae</taxon>
        <taxon>Oceaniferula</taxon>
    </lineage>
</organism>
<dbReference type="EMBL" id="JACBAZ010000016">
    <property type="protein sequence ID" value="NWK57572.1"/>
    <property type="molecule type" value="Genomic_DNA"/>
</dbReference>
<dbReference type="InterPro" id="IPR025474">
    <property type="entry name" value="DUF4325"/>
</dbReference>
<keyword evidence="3" id="KW-1185">Reference proteome</keyword>
<dbReference type="Pfam" id="PF14213">
    <property type="entry name" value="DUF4325"/>
    <property type="match status" value="1"/>
</dbReference>
<dbReference type="Proteomes" id="UP000557872">
    <property type="component" value="Unassembled WGS sequence"/>
</dbReference>
<proteinExistence type="predicted"/>
<accession>A0A851GKK7</accession>
<dbReference type="RefSeq" id="WP_178934817.1">
    <property type="nucleotide sequence ID" value="NZ_JACBAZ010000016.1"/>
</dbReference>
<protein>
    <submittedName>
        <fullName evidence="2">STAS-like domain-containing protein</fullName>
    </submittedName>
</protein>